<gene>
    <name evidence="2" type="ORF">Amac_075870</name>
</gene>
<dbReference type="Pfam" id="PF04203">
    <property type="entry name" value="Sortase"/>
    <property type="match status" value="1"/>
</dbReference>
<dbReference type="AlphaFoldDB" id="A0A5M3WYY4"/>
<reference evidence="2 3" key="1">
    <citation type="submission" date="2019-10" db="EMBL/GenBank/DDBJ databases">
        <title>Whole genome shotgun sequence of Acrocarpospora macrocephala NBRC 16266.</title>
        <authorList>
            <person name="Ichikawa N."/>
            <person name="Kimura A."/>
            <person name="Kitahashi Y."/>
            <person name="Komaki H."/>
            <person name="Oguchi A."/>
        </authorList>
    </citation>
    <scope>NUCLEOTIDE SEQUENCE [LARGE SCALE GENOMIC DNA]</scope>
    <source>
        <strain evidence="2 3">NBRC 16266</strain>
    </source>
</reference>
<organism evidence="2 3">
    <name type="scientific">Acrocarpospora macrocephala</name>
    <dbReference type="NCBI Taxonomy" id="150177"/>
    <lineage>
        <taxon>Bacteria</taxon>
        <taxon>Bacillati</taxon>
        <taxon>Actinomycetota</taxon>
        <taxon>Actinomycetes</taxon>
        <taxon>Streptosporangiales</taxon>
        <taxon>Streptosporangiaceae</taxon>
        <taxon>Acrocarpospora</taxon>
    </lineage>
</organism>
<evidence type="ECO:0008006" key="4">
    <source>
        <dbReference type="Google" id="ProtNLM"/>
    </source>
</evidence>
<evidence type="ECO:0000313" key="3">
    <source>
        <dbReference type="Proteomes" id="UP000331127"/>
    </source>
</evidence>
<dbReference type="OrthoDB" id="525039at2"/>
<dbReference type="SUPFAM" id="SSF63817">
    <property type="entry name" value="Sortase"/>
    <property type="match status" value="1"/>
</dbReference>
<evidence type="ECO:0000313" key="2">
    <source>
        <dbReference type="EMBL" id="GES13990.1"/>
    </source>
</evidence>
<name>A0A5M3WYY4_9ACTN</name>
<dbReference type="EMBL" id="BLAE01000053">
    <property type="protein sequence ID" value="GES13990.1"/>
    <property type="molecule type" value="Genomic_DNA"/>
</dbReference>
<proteinExistence type="predicted"/>
<dbReference type="InterPro" id="IPR005754">
    <property type="entry name" value="Sortase"/>
</dbReference>
<dbReference type="InterPro" id="IPR042001">
    <property type="entry name" value="Sortase_F"/>
</dbReference>
<keyword evidence="3" id="KW-1185">Reference proteome</keyword>
<dbReference type="NCBIfam" id="NF033748">
    <property type="entry name" value="class_F_sortase"/>
    <property type="match status" value="1"/>
</dbReference>
<keyword evidence="1" id="KW-0378">Hydrolase</keyword>
<protein>
    <recommendedName>
        <fullName evidence="4">Class F sortase</fullName>
    </recommendedName>
</protein>
<dbReference type="InterPro" id="IPR023365">
    <property type="entry name" value="Sortase_dom-sf"/>
</dbReference>
<evidence type="ECO:0000256" key="1">
    <source>
        <dbReference type="ARBA" id="ARBA00022801"/>
    </source>
</evidence>
<accession>A0A5M3WYY4</accession>
<dbReference type="Gene3D" id="2.40.260.10">
    <property type="entry name" value="Sortase"/>
    <property type="match status" value="1"/>
</dbReference>
<dbReference type="CDD" id="cd05829">
    <property type="entry name" value="Sortase_F"/>
    <property type="match status" value="1"/>
</dbReference>
<comment type="caution">
    <text evidence="2">The sequence shown here is derived from an EMBL/GenBank/DDBJ whole genome shotgun (WGS) entry which is preliminary data.</text>
</comment>
<dbReference type="Proteomes" id="UP000331127">
    <property type="component" value="Unassembled WGS sequence"/>
</dbReference>
<dbReference type="GO" id="GO:0016787">
    <property type="term" value="F:hydrolase activity"/>
    <property type="evidence" value="ECO:0007669"/>
    <property type="project" value="UniProtKB-KW"/>
</dbReference>
<sequence>MASSTRSWIIAGVITGFVLVAIGKPHIDEQTATRSSAVPERIDIPTLDLKAPLMELGLTGAGDVELPPYEKPKVAGWYTGSAVPGDTGASVIIGHVDTKSAPAVFYRLRELRKGATVKVHRNDGKTIAYTVDSVEQIPKDRFPARSVYTGDGLRLVTCGGTFDWKNHEYQDNIIVYASRVTSSA</sequence>